<accession>R9HX47</accession>
<evidence type="ECO:0000256" key="1">
    <source>
        <dbReference type="SAM" id="Coils"/>
    </source>
</evidence>
<keyword evidence="2" id="KW-0472">Membrane</keyword>
<protein>
    <recommendedName>
        <fullName evidence="3">FHA domain-containing protein</fullName>
    </recommendedName>
</protein>
<sequence length="590" mass="65618">MKTINYISSSMDTQNYKRTLAGSVGAGMGALMGASGRTYFILEHKTSSKYHQAGESQKIIVDQVELGRDASCQVRFDESFETVSRKHAAIVRDGENWKLIHLSHSNPTLVNGHPINGSYYLQTGDEIQLSVGGPRLGFIVPQGRQALTSSIGLTERMSLFRKQALRPYKTALTIMGIVFVLAVAGLAAWNYSLGVKNDLLAQKTEEQELQLKGYQNQLDSLGTERASLEAQQRELETKLRNSDGNAEALKTQLDNVNSQLKNVNASFYKVKSDLDNLSNSISTKSIENSSNAINANIQEGTRLSKDQYYEDPDIADEQDSNASGDLKDYYDYIYTIKVDRIEIEYNGTKFDPGIQVSDIICGTGFMLSNGMFVTDRQNVEPWIYSNTEWKDPWRKLLAVYKGAGCNIIIHYRAYSTKGTGKPLTFTSSDFAKDGRNDVQVTKIEVDKSIRVQLREHGIKLTYTRRKYISVSIVTPAANSWAYIRGKGVYGEGLPYDITAADNMSGGTEVQMVGYAGYADIHNLTPAHFNDHTNIADTKYETTILQNRVAEPGYYGSPAFLLENGSYKVVGFMVGSIEGKDRLVPIRNLIH</sequence>
<evidence type="ECO:0000256" key="2">
    <source>
        <dbReference type="SAM" id="Phobius"/>
    </source>
</evidence>
<dbReference type="Proteomes" id="UP000014212">
    <property type="component" value="Unassembled WGS sequence"/>
</dbReference>
<feature type="transmembrane region" description="Helical" evidence="2">
    <location>
        <begin position="20"/>
        <end position="42"/>
    </location>
</feature>
<proteinExistence type="predicted"/>
<organism evidence="4 5">
    <name type="scientific">Bacteroides uniformis dnLKV2</name>
    <dbReference type="NCBI Taxonomy" id="1235787"/>
    <lineage>
        <taxon>Bacteria</taxon>
        <taxon>Pseudomonadati</taxon>
        <taxon>Bacteroidota</taxon>
        <taxon>Bacteroidia</taxon>
        <taxon>Bacteroidales</taxon>
        <taxon>Bacteroidaceae</taxon>
        <taxon>Bacteroides</taxon>
    </lineage>
</organism>
<dbReference type="EMBL" id="ASSO01000007">
    <property type="protein sequence ID" value="EOS08588.1"/>
    <property type="molecule type" value="Genomic_DNA"/>
</dbReference>
<dbReference type="Gene3D" id="2.60.200.20">
    <property type="match status" value="1"/>
</dbReference>
<comment type="caution">
    <text evidence="4">The sequence shown here is derived from an EMBL/GenBank/DDBJ whole genome shotgun (WGS) entry which is preliminary data.</text>
</comment>
<name>R9HX47_BACUN</name>
<keyword evidence="1" id="KW-0175">Coiled coil</keyword>
<dbReference type="SMART" id="SM00240">
    <property type="entry name" value="FHA"/>
    <property type="match status" value="1"/>
</dbReference>
<gene>
    <name evidence="4" type="ORF">C801_01792</name>
</gene>
<dbReference type="InterPro" id="IPR000253">
    <property type="entry name" value="FHA_dom"/>
</dbReference>
<dbReference type="PROSITE" id="PS50006">
    <property type="entry name" value="FHA_DOMAIN"/>
    <property type="match status" value="1"/>
</dbReference>
<feature type="coiled-coil region" evidence="1">
    <location>
        <begin position="197"/>
        <end position="266"/>
    </location>
</feature>
<keyword evidence="2" id="KW-0812">Transmembrane</keyword>
<feature type="transmembrane region" description="Helical" evidence="2">
    <location>
        <begin position="171"/>
        <end position="191"/>
    </location>
</feature>
<evidence type="ECO:0000313" key="5">
    <source>
        <dbReference type="Proteomes" id="UP000014212"/>
    </source>
</evidence>
<dbReference type="InterPro" id="IPR008984">
    <property type="entry name" value="SMAD_FHA_dom_sf"/>
</dbReference>
<evidence type="ECO:0000313" key="4">
    <source>
        <dbReference type="EMBL" id="EOS08588.1"/>
    </source>
</evidence>
<keyword evidence="2" id="KW-1133">Transmembrane helix</keyword>
<evidence type="ECO:0000259" key="3">
    <source>
        <dbReference type="PROSITE" id="PS50006"/>
    </source>
</evidence>
<dbReference type="CDD" id="cd00060">
    <property type="entry name" value="FHA"/>
    <property type="match status" value="1"/>
</dbReference>
<dbReference type="PATRIC" id="fig|1235787.3.peg.1815"/>
<feature type="domain" description="FHA" evidence="3">
    <location>
        <begin position="64"/>
        <end position="115"/>
    </location>
</feature>
<dbReference type="AlphaFoldDB" id="R9HX47"/>
<dbReference type="SUPFAM" id="SSF49879">
    <property type="entry name" value="SMAD/FHA domain"/>
    <property type="match status" value="1"/>
</dbReference>
<dbReference type="HOGENOM" id="CLU_469834_0_0_10"/>
<reference evidence="4 5" key="1">
    <citation type="submission" date="2013-04" db="EMBL/GenBank/DDBJ databases">
        <title>The Genome Sequence of Bacteroides uniformis dnLKV2.</title>
        <authorList>
            <consortium name="The Broad Institute Genomics Platform"/>
            <consortium name="The Broad Institute Genome Sequencing Center for Infectious Disease"/>
            <person name="Earl A."/>
            <person name="Xavier R."/>
            <person name="Kuhn K."/>
            <person name="Stappenbeck T."/>
            <person name="Walker B."/>
            <person name="Young S."/>
            <person name="Zeng Q."/>
            <person name="Gargeya S."/>
            <person name="Fitzgerald M."/>
            <person name="Haas B."/>
            <person name="Abouelleil A."/>
            <person name="Allen A.W."/>
            <person name="Alvarado L."/>
            <person name="Arachchi H.M."/>
            <person name="Berlin A.M."/>
            <person name="Chapman S.B."/>
            <person name="Gainer-Dewar J."/>
            <person name="Goldberg J."/>
            <person name="Griggs A."/>
            <person name="Gujja S."/>
            <person name="Hansen M."/>
            <person name="Howarth C."/>
            <person name="Imamovic A."/>
            <person name="Ireland A."/>
            <person name="Larimer J."/>
            <person name="McCowan C."/>
            <person name="Murphy C."/>
            <person name="Pearson M."/>
            <person name="Poon T.W."/>
            <person name="Priest M."/>
            <person name="Roberts A."/>
            <person name="Saif S."/>
            <person name="Shea T."/>
            <person name="Sisk P."/>
            <person name="Sykes S."/>
            <person name="Wortman J."/>
            <person name="Nusbaum C."/>
            <person name="Birren B."/>
        </authorList>
    </citation>
    <scope>NUCLEOTIDE SEQUENCE [LARGE SCALE GENOMIC DNA]</scope>
    <source>
        <strain evidence="5">dnLKV2</strain>
    </source>
</reference>
<dbReference type="Pfam" id="PF00498">
    <property type="entry name" value="FHA"/>
    <property type="match status" value="1"/>
</dbReference>